<gene>
    <name evidence="5" type="ORF">EDC26_11059</name>
</gene>
<name>A0A4R3LZI8_9BURK</name>
<keyword evidence="6" id="KW-1185">Reference proteome</keyword>
<dbReference type="Pfam" id="PF21783">
    <property type="entry name" value="YNCE"/>
    <property type="match status" value="1"/>
</dbReference>
<dbReference type="Proteomes" id="UP000295525">
    <property type="component" value="Unassembled WGS sequence"/>
</dbReference>
<evidence type="ECO:0000256" key="3">
    <source>
        <dbReference type="SAM" id="SignalP"/>
    </source>
</evidence>
<dbReference type="AlphaFoldDB" id="A0A4R3LZI8"/>
<feature type="compositionally biased region" description="Low complexity" evidence="2">
    <location>
        <begin position="69"/>
        <end position="84"/>
    </location>
</feature>
<dbReference type="InterPro" id="IPR015943">
    <property type="entry name" value="WD40/YVTN_repeat-like_dom_sf"/>
</dbReference>
<dbReference type="NCBIfam" id="TIGR02276">
    <property type="entry name" value="beta_rpt_yvtn"/>
    <property type="match status" value="1"/>
</dbReference>
<dbReference type="InterPro" id="IPR011045">
    <property type="entry name" value="N2O_reductase_N"/>
</dbReference>
<reference evidence="5 6" key="1">
    <citation type="submission" date="2019-03" db="EMBL/GenBank/DDBJ databases">
        <title>Genomic Encyclopedia of Type Strains, Phase IV (KMG-IV): sequencing the most valuable type-strain genomes for metagenomic binning, comparative biology and taxonomic classification.</title>
        <authorList>
            <person name="Goeker M."/>
        </authorList>
    </citation>
    <scope>NUCLEOTIDE SEQUENCE [LARGE SCALE GENOMIC DNA]</scope>
    <source>
        <strain evidence="5 6">DSM 24591</strain>
    </source>
</reference>
<evidence type="ECO:0000256" key="2">
    <source>
        <dbReference type="SAM" id="MobiDB-lite"/>
    </source>
</evidence>
<dbReference type="PANTHER" id="PTHR47197:SF3">
    <property type="entry name" value="DIHYDRO-HEME D1 DEHYDROGENASE"/>
    <property type="match status" value="1"/>
</dbReference>
<evidence type="ECO:0000256" key="1">
    <source>
        <dbReference type="ARBA" id="ARBA00022729"/>
    </source>
</evidence>
<organism evidence="5 6">
    <name type="scientific">Paralcaligenes ureilyticus</name>
    <dbReference type="NCBI Taxonomy" id="627131"/>
    <lineage>
        <taxon>Bacteria</taxon>
        <taxon>Pseudomonadati</taxon>
        <taxon>Pseudomonadota</taxon>
        <taxon>Betaproteobacteria</taxon>
        <taxon>Burkholderiales</taxon>
        <taxon>Alcaligenaceae</taxon>
        <taxon>Paralcaligenes</taxon>
    </lineage>
</organism>
<feature type="chain" id="PRO_5020263462" evidence="3">
    <location>
        <begin position="30"/>
        <end position="452"/>
    </location>
</feature>
<accession>A0A4R3LZI8</accession>
<dbReference type="Gene3D" id="2.130.10.10">
    <property type="entry name" value="YVTN repeat-like/Quinoprotein amine dehydrogenase"/>
    <property type="match status" value="3"/>
</dbReference>
<protein>
    <submittedName>
        <fullName evidence="5">YVTN family beta-propeller protein</fullName>
    </submittedName>
</protein>
<evidence type="ECO:0000313" key="6">
    <source>
        <dbReference type="Proteomes" id="UP000295525"/>
    </source>
</evidence>
<sequence>MKHVRHPFLQTALYAAVALSGIYAVAVSAVEPERSVSTANNPAGPDLELSQCGSSSRLVAVADDAVGSDASSGASTASPSMGPALDPVAAEPDQPIKTIPGMPAVINPANLYSEATAGKLSPAVAGALPRVYVPNVKSNDVYVIDPATFKVVSRFKVGANPQHVVPSWDLKTLWVANNAEGTPNGSLTPIDPDTGKPGAAVKVDDPYNMYFTPDGKSAVVVAEALKRLDFRDPHTMALQFSLATPGCAGINHADYSIDGRYAIFTCEFDGGLVKIDMVKHEVLGYLKLAKGGMPQDIRSSPDGKIFYVADMMADGVYVIDGASFKKVGFIKTGVGTHGLYPSRDGTKLYITNRGSNKIHGRPKGPGSISVLDFATGKVVATWPIPGGGSPDMGNVSADGKYLWISGRFDNVVYAINTTSGAVKIIRVGTEPHGLTVWPQPGRYSLGHTGNMR</sequence>
<dbReference type="PANTHER" id="PTHR47197">
    <property type="entry name" value="PROTEIN NIRF"/>
    <property type="match status" value="1"/>
</dbReference>
<dbReference type="SUPFAM" id="SSF50974">
    <property type="entry name" value="Nitrous oxide reductase, N-terminal domain"/>
    <property type="match status" value="1"/>
</dbReference>
<feature type="domain" description="YNCE-like beta-propeller" evidence="4">
    <location>
        <begin position="123"/>
        <end position="434"/>
    </location>
</feature>
<dbReference type="InterPro" id="IPR011964">
    <property type="entry name" value="YVTN_b-propeller_repeat"/>
</dbReference>
<feature type="signal peptide" evidence="3">
    <location>
        <begin position="1"/>
        <end position="29"/>
    </location>
</feature>
<dbReference type="InterPro" id="IPR048433">
    <property type="entry name" value="YNCE-like_beta-prop"/>
</dbReference>
<feature type="region of interest" description="Disordered" evidence="2">
    <location>
        <begin position="69"/>
        <end position="96"/>
    </location>
</feature>
<dbReference type="InterPro" id="IPR051200">
    <property type="entry name" value="Host-pathogen_enzymatic-act"/>
</dbReference>
<evidence type="ECO:0000259" key="4">
    <source>
        <dbReference type="Pfam" id="PF21783"/>
    </source>
</evidence>
<comment type="caution">
    <text evidence="5">The sequence shown here is derived from an EMBL/GenBank/DDBJ whole genome shotgun (WGS) entry which is preliminary data.</text>
</comment>
<dbReference type="EMBL" id="SMAJ01000010">
    <property type="protein sequence ID" value="TCT05319.1"/>
    <property type="molecule type" value="Genomic_DNA"/>
</dbReference>
<keyword evidence="1 3" id="KW-0732">Signal</keyword>
<proteinExistence type="predicted"/>
<evidence type="ECO:0000313" key="5">
    <source>
        <dbReference type="EMBL" id="TCT05319.1"/>
    </source>
</evidence>